<dbReference type="EMBL" id="VSSQ01012651">
    <property type="protein sequence ID" value="MPM49731.1"/>
    <property type="molecule type" value="Genomic_DNA"/>
</dbReference>
<organism evidence="2">
    <name type="scientific">bioreactor metagenome</name>
    <dbReference type="NCBI Taxonomy" id="1076179"/>
    <lineage>
        <taxon>unclassified sequences</taxon>
        <taxon>metagenomes</taxon>
        <taxon>ecological metagenomes</taxon>
    </lineage>
</organism>
<accession>A0A645ABT5</accession>
<feature type="transmembrane region" description="Helical" evidence="1">
    <location>
        <begin position="34"/>
        <end position="55"/>
    </location>
</feature>
<evidence type="ECO:0000313" key="2">
    <source>
        <dbReference type="EMBL" id="MPM49731.1"/>
    </source>
</evidence>
<keyword evidence="1" id="KW-0812">Transmembrane</keyword>
<sequence>MPENCFLSLLGSQPEQRVFGFPWLATFPGKHDSIGGFALCLSGFGSFGVLLLGFLENEKLFFLRLVLEEKNQMYAAEFGSAIG</sequence>
<reference evidence="2" key="1">
    <citation type="submission" date="2019-08" db="EMBL/GenBank/DDBJ databases">
        <authorList>
            <person name="Kucharzyk K."/>
            <person name="Murdoch R.W."/>
            <person name="Higgins S."/>
            <person name="Loffler F."/>
        </authorList>
    </citation>
    <scope>NUCLEOTIDE SEQUENCE</scope>
</reference>
<protein>
    <submittedName>
        <fullName evidence="2">Uncharacterized protein</fullName>
    </submittedName>
</protein>
<evidence type="ECO:0000256" key="1">
    <source>
        <dbReference type="SAM" id="Phobius"/>
    </source>
</evidence>
<name>A0A645ABT5_9ZZZZ</name>
<keyword evidence="1" id="KW-1133">Transmembrane helix</keyword>
<gene>
    <name evidence="2" type="ORF">SDC9_96462</name>
</gene>
<proteinExistence type="predicted"/>
<comment type="caution">
    <text evidence="2">The sequence shown here is derived from an EMBL/GenBank/DDBJ whole genome shotgun (WGS) entry which is preliminary data.</text>
</comment>
<keyword evidence="1" id="KW-0472">Membrane</keyword>
<dbReference type="AlphaFoldDB" id="A0A645ABT5"/>